<dbReference type="CDD" id="cd00487">
    <property type="entry name" value="Pep_deformylase"/>
    <property type="match status" value="1"/>
</dbReference>
<dbReference type="GO" id="GO:0006412">
    <property type="term" value="P:translation"/>
    <property type="evidence" value="ECO:0007669"/>
    <property type="project" value="UniProtKB-UniRule"/>
</dbReference>
<feature type="binding site" evidence="6">
    <location>
        <position position="153"/>
    </location>
    <ligand>
        <name>Fe cation</name>
        <dbReference type="ChEBI" id="CHEBI:24875"/>
    </ligand>
</feature>
<dbReference type="SUPFAM" id="SSF56420">
    <property type="entry name" value="Peptide deformylase"/>
    <property type="match status" value="1"/>
</dbReference>
<evidence type="ECO:0000256" key="1">
    <source>
        <dbReference type="ARBA" id="ARBA00010759"/>
    </source>
</evidence>
<dbReference type="Pfam" id="PF01327">
    <property type="entry name" value="Pep_deformylase"/>
    <property type="match status" value="1"/>
</dbReference>
<dbReference type="InterPro" id="IPR036821">
    <property type="entry name" value="Peptide_deformylase_sf"/>
</dbReference>
<dbReference type="RefSeq" id="WP_193905655.1">
    <property type="nucleotide sequence ID" value="NZ_JADEXG010000011.1"/>
</dbReference>
<sequence>MAAAIEVEKKKLKQPPLALHYLGDRVLRQPAKRIAKVDGDIRELARKMLQTMYSEDGIGLAAPQVAVNKQMLVVDPDPEDAATPALVLINPKIVRASKEICTGQEGCLSIPGVYLDVVRPAAIEVSFKDETGRPQKISASDLLARVIQHEMDHLNGIMFVDRVENALALNQELQKGGFSAKDVNKIA</sequence>
<dbReference type="InterPro" id="IPR023635">
    <property type="entry name" value="Peptide_deformylase"/>
</dbReference>
<keyword evidence="4 6" id="KW-0648">Protein biosynthesis</keyword>
<comment type="similarity">
    <text evidence="1 6">Belongs to the polypeptide deformylase family.</text>
</comment>
<evidence type="ECO:0000256" key="4">
    <source>
        <dbReference type="ARBA" id="ARBA00022917"/>
    </source>
</evidence>
<keyword evidence="8" id="KW-1185">Reference proteome</keyword>
<dbReference type="EC" id="3.5.1.88" evidence="6"/>
<protein>
    <recommendedName>
        <fullName evidence="6">Peptide deformylase</fullName>
        <shortName evidence="6">PDF</shortName>
        <ecNumber evidence="6">3.5.1.88</ecNumber>
    </recommendedName>
    <alternativeName>
        <fullName evidence="6">Polypeptide deformylase</fullName>
    </alternativeName>
</protein>
<comment type="cofactor">
    <cofactor evidence="6">
        <name>Fe(2+)</name>
        <dbReference type="ChEBI" id="CHEBI:29033"/>
    </cofactor>
    <text evidence="6">Binds 1 Fe(2+) ion.</text>
</comment>
<organism evidence="7 8">
    <name type="scientific">Vasconcelosia minhoensis LEGE 07310</name>
    <dbReference type="NCBI Taxonomy" id="915328"/>
    <lineage>
        <taxon>Bacteria</taxon>
        <taxon>Bacillati</taxon>
        <taxon>Cyanobacteriota</taxon>
        <taxon>Cyanophyceae</taxon>
        <taxon>Nodosilineales</taxon>
        <taxon>Cymatolegaceae</taxon>
        <taxon>Vasconcelosia</taxon>
        <taxon>Vasconcelosia minhoensis</taxon>
    </lineage>
</organism>
<feature type="active site" evidence="6">
    <location>
        <position position="150"/>
    </location>
</feature>
<evidence type="ECO:0000313" key="8">
    <source>
        <dbReference type="Proteomes" id="UP000636505"/>
    </source>
</evidence>
<comment type="caution">
    <text evidence="7">The sequence shown here is derived from an EMBL/GenBank/DDBJ whole genome shotgun (WGS) entry which is preliminary data.</text>
</comment>
<dbReference type="GO" id="GO:0042586">
    <property type="term" value="F:peptide deformylase activity"/>
    <property type="evidence" value="ECO:0007669"/>
    <property type="project" value="UniProtKB-UniRule"/>
</dbReference>
<feature type="binding site" evidence="6">
    <location>
        <position position="149"/>
    </location>
    <ligand>
        <name>Fe cation</name>
        <dbReference type="ChEBI" id="CHEBI:24875"/>
    </ligand>
</feature>
<reference evidence="7" key="1">
    <citation type="submission" date="2020-10" db="EMBL/GenBank/DDBJ databases">
        <authorList>
            <person name="Castelo-Branco R."/>
            <person name="Eusebio N."/>
            <person name="Adriana R."/>
            <person name="Vieira A."/>
            <person name="Brugerolle De Fraissinette N."/>
            <person name="Rezende De Castro R."/>
            <person name="Schneider M.P."/>
            <person name="Vasconcelos V."/>
            <person name="Leao P.N."/>
        </authorList>
    </citation>
    <scope>NUCLEOTIDE SEQUENCE</scope>
    <source>
        <strain evidence="7">LEGE 07310</strain>
    </source>
</reference>
<keyword evidence="3 6" id="KW-0378">Hydrolase</keyword>
<dbReference type="PIRSF" id="PIRSF004749">
    <property type="entry name" value="Pep_def"/>
    <property type="match status" value="1"/>
</dbReference>
<evidence type="ECO:0000256" key="5">
    <source>
        <dbReference type="ARBA" id="ARBA00023004"/>
    </source>
</evidence>
<dbReference type="HAMAP" id="MF_00163">
    <property type="entry name" value="Pep_deformylase"/>
    <property type="match status" value="1"/>
</dbReference>
<dbReference type="FunFam" id="3.90.45.10:FF:000005">
    <property type="entry name" value="Peptide deformylase"/>
    <property type="match status" value="1"/>
</dbReference>
<proteinExistence type="inferred from homology"/>
<dbReference type="Proteomes" id="UP000636505">
    <property type="component" value="Unassembled WGS sequence"/>
</dbReference>
<dbReference type="EMBL" id="JADEXG010000011">
    <property type="protein sequence ID" value="MBE9076995.1"/>
    <property type="molecule type" value="Genomic_DNA"/>
</dbReference>
<dbReference type="PRINTS" id="PR01576">
    <property type="entry name" value="PDEFORMYLASE"/>
</dbReference>
<comment type="catalytic activity">
    <reaction evidence="6">
        <text>N-terminal N-formyl-L-methionyl-[peptide] + H2O = N-terminal L-methionyl-[peptide] + formate</text>
        <dbReference type="Rhea" id="RHEA:24420"/>
        <dbReference type="Rhea" id="RHEA-COMP:10639"/>
        <dbReference type="Rhea" id="RHEA-COMP:10640"/>
        <dbReference type="ChEBI" id="CHEBI:15377"/>
        <dbReference type="ChEBI" id="CHEBI:15740"/>
        <dbReference type="ChEBI" id="CHEBI:49298"/>
        <dbReference type="ChEBI" id="CHEBI:64731"/>
        <dbReference type="EC" id="3.5.1.88"/>
    </reaction>
</comment>
<dbReference type="Gene3D" id="3.90.45.10">
    <property type="entry name" value="Peptide deformylase"/>
    <property type="match status" value="1"/>
</dbReference>
<evidence type="ECO:0000256" key="6">
    <source>
        <dbReference type="HAMAP-Rule" id="MF_00163"/>
    </source>
</evidence>
<keyword evidence="5 6" id="KW-0408">Iron</keyword>
<dbReference type="NCBIfam" id="TIGR00079">
    <property type="entry name" value="pept_deformyl"/>
    <property type="match status" value="1"/>
</dbReference>
<dbReference type="AlphaFoldDB" id="A0A8J7AKY1"/>
<dbReference type="NCBIfam" id="NF001159">
    <property type="entry name" value="PRK00150.1-3"/>
    <property type="match status" value="1"/>
</dbReference>
<gene>
    <name evidence="6 7" type="primary">def</name>
    <name evidence="7" type="ORF">IQ241_06740</name>
</gene>
<keyword evidence="2 6" id="KW-0479">Metal-binding</keyword>
<dbReference type="PANTHER" id="PTHR10458:SF22">
    <property type="entry name" value="PEPTIDE DEFORMYLASE"/>
    <property type="match status" value="1"/>
</dbReference>
<comment type="function">
    <text evidence="6">Removes the formyl group from the N-terminal Met of newly synthesized proteins. Requires at least a dipeptide for an efficient rate of reaction. N-terminal L-methionine is a prerequisite for activity but the enzyme has broad specificity at other positions.</text>
</comment>
<evidence type="ECO:0000256" key="2">
    <source>
        <dbReference type="ARBA" id="ARBA00022723"/>
    </source>
</evidence>
<dbReference type="GO" id="GO:0046872">
    <property type="term" value="F:metal ion binding"/>
    <property type="evidence" value="ECO:0007669"/>
    <property type="project" value="UniProtKB-KW"/>
</dbReference>
<dbReference type="PANTHER" id="PTHR10458">
    <property type="entry name" value="PEPTIDE DEFORMYLASE"/>
    <property type="match status" value="1"/>
</dbReference>
<accession>A0A8J7AKY1</accession>
<evidence type="ECO:0000313" key="7">
    <source>
        <dbReference type="EMBL" id="MBE9076995.1"/>
    </source>
</evidence>
<name>A0A8J7AKY1_9CYAN</name>
<feature type="binding site" evidence="6">
    <location>
        <position position="107"/>
    </location>
    <ligand>
        <name>Fe cation</name>
        <dbReference type="ChEBI" id="CHEBI:24875"/>
    </ligand>
</feature>
<evidence type="ECO:0000256" key="3">
    <source>
        <dbReference type="ARBA" id="ARBA00022801"/>
    </source>
</evidence>